<sequence>MDEREARLGWALVSEPADTVALSFATEVGVVQSYEWLLSSQKVPPISGKMGKLVSQRAEAWRARLNPSEVAGLLARWGTQGHRFLIPSDPEWPLTGRRLVEQAPFGLWFIGNEEILRGLDASAALVGARASTRYGDEVAAQLSHSLSAKGVTTISGGAYGIDAAVHRGALSAAGNTLTVQAGGLDRLYPQMNSQMFEQIKVNGGIISQIAPGRRPSRWRFLDRNRLIAALCPLTVVIEAASRSGALNTARHALELGRELGAVPGPITSEMSKGTNRLLQEGATCITDQNDIMEILGERESLSRPPSCGSLLDDLDERESRVLDAFPKVGSTTCEKLVVVSGIPPIEVSAALGTLEMAGRISRNGKSYRRMQ</sequence>
<dbReference type="NCBIfam" id="TIGR00732">
    <property type="entry name" value="dprA"/>
    <property type="match status" value="1"/>
</dbReference>
<dbReference type="Pfam" id="PF02481">
    <property type="entry name" value="DNA_processg_A"/>
    <property type="match status" value="1"/>
</dbReference>
<feature type="domain" description="Smf/DprA SLOG" evidence="2">
    <location>
        <begin position="84"/>
        <end position="294"/>
    </location>
</feature>
<evidence type="ECO:0000313" key="5">
    <source>
        <dbReference type="Proteomes" id="UP001211044"/>
    </source>
</evidence>
<dbReference type="GO" id="GO:0009294">
    <property type="term" value="P:DNA-mediated transformation"/>
    <property type="evidence" value="ECO:0007669"/>
    <property type="project" value="InterPro"/>
</dbReference>
<dbReference type="Pfam" id="PF17782">
    <property type="entry name" value="WHD_DprA"/>
    <property type="match status" value="1"/>
</dbReference>
<dbReference type="InterPro" id="IPR057666">
    <property type="entry name" value="DrpA_SLOG"/>
</dbReference>
<name>A0AB38XRN7_9ACTO</name>
<dbReference type="InterPro" id="IPR041614">
    <property type="entry name" value="DprA_WH"/>
</dbReference>
<dbReference type="EMBL" id="CP116394">
    <property type="protein sequence ID" value="WCE46936.1"/>
    <property type="molecule type" value="Genomic_DNA"/>
</dbReference>
<feature type="domain" description="DprA winged helix" evidence="3">
    <location>
        <begin position="312"/>
        <end position="362"/>
    </location>
</feature>
<gene>
    <name evidence="4" type="primary">dprA</name>
    <name evidence="4" type="ORF">PIG85_04620</name>
</gene>
<evidence type="ECO:0000256" key="1">
    <source>
        <dbReference type="ARBA" id="ARBA00006525"/>
    </source>
</evidence>
<dbReference type="AlphaFoldDB" id="A0AB38XRN7"/>
<comment type="similarity">
    <text evidence="1">Belongs to the DprA/Smf family.</text>
</comment>
<evidence type="ECO:0000313" key="4">
    <source>
        <dbReference type="EMBL" id="WCE46936.1"/>
    </source>
</evidence>
<organism evidence="4 5">
    <name type="scientific">Winkia neuii subsp. anitrata</name>
    <dbReference type="NCBI Taxonomy" id="29318"/>
    <lineage>
        <taxon>Bacteria</taxon>
        <taxon>Bacillati</taxon>
        <taxon>Actinomycetota</taxon>
        <taxon>Actinomycetes</taxon>
        <taxon>Actinomycetales</taxon>
        <taxon>Actinomycetaceae</taxon>
        <taxon>Winkia</taxon>
    </lineage>
</organism>
<dbReference type="PANTHER" id="PTHR43022:SF1">
    <property type="entry name" value="PROTEIN SMF"/>
    <property type="match status" value="1"/>
</dbReference>
<dbReference type="InterPro" id="IPR036388">
    <property type="entry name" value="WH-like_DNA-bd_sf"/>
</dbReference>
<proteinExistence type="inferred from homology"/>
<dbReference type="RefSeq" id="WP_004806276.1">
    <property type="nucleotide sequence ID" value="NZ_CP116394.1"/>
</dbReference>
<dbReference type="InterPro" id="IPR003488">
    <property type="entry name" value="DprA"/>
</dbReference>
<dbReference type="PANTHER" id="PTHR43022">
    <property type="entry name" value="PROTEIN SMF"/>
    <property type="match status" value="1"/>
</dbReference>
<dbReference type="SUPFAM" id="SSF102405">
    <property type="entry name" value="MCP/YpsA-like"/>
    <property type="match status" value="1"/>
</dbReference>
<reference evidence="4" key="1">
    <citation type="submission" date="2023-01" db="EMBL/GenBank/DDBJ databases">
        <title>Comparative Genomic Analysis of the Clinically-Derived Winkia Strain NY0527 Provides Evidence into the Taxonomic Reassignment of Winkia neuii and Characterizes Their Virulence Traits.</title>
        <authorList>
            <person name="Cai X."/>
            <person name="Peng Y."/>
            <person name="Li M."/>
            <person name="Qiu Y."/>
            <person name="Wang Y."/>
            <person name="Xu L."/>
            <person name="Hou Q."/>
        </authorList>
    </citation>
    <scope>NUCLEOTIDE SEQUENCE</scope>
    <source>
        <strain evidence="4">NY0527</strain>
    </source>
</reference>
<protein>
    <submittedName>
        <fullName evidence="4">DNA-processing protein DprA</fullName>
    </submittedName>
</protein>
<evidence type="ECO:0000259" key="3">
    <source>
        <dbReference type="Pfam" id="PF17782"/>
    </source>
</evidence>
<evidence type="ECO:0000259" key="2">
    <source>
        <dbReference type="Pfam" id="PF02481"/>
    </source>
</evidence>
<dbReference type="Gene3D" id="1.10.10.10">
    <property type="entry name" value="Winged helix-like DNA-binding domain superfamily/Winged helix DNA-binding domain"/>
    <property type="match status" value="1"/>
</dbReference>
<dbReference type="KEGG" id="wne:PIG85_04620"/>
<dbReference type="Proteomes" id="UP001211044">
    <property type="component" value="Chromosome"/>
</dbReference>
<dbReference type="Gene3D" id="3.40.50.450">
    <property type="match status" value="1"/>
</dbReference>
<accession>A0AB38XRN7</accession>